<organism evidence="1 2">
    <name type="scientific">Symmachiella macrocystis</name>
    <dbReference type="NCBI Taxonomy" id="2527985"/>
    <lineage>
        <taxon>Bacteria</taxon>
        <taxon>Pseudomonadati</taxon>
        <taxon>Planctomycetota</taxon>
        <taxon>Planctomycetia</taxon>
        <taxon>Planctomycetales</taxon>
        <taxon>Planctomycetaceae</taxon>
        <taxon>Symmachiella</taxon>
    </lineage>
</organism>
<dbReference type="OrthoDB" id="9873202at2"/>
<evidence type="ECO:0008006" key="3">
    <source>
        <dbReference type="Google" id="ProtNLM"/>
    </source>
</evidence>
<dbReference type="EMBL" id="SJPP01000003">
    <property type="protein sequence ID" value="TWU06914.1"/>
    <property type="molecule type" value="Genomic_DNA"/>
</dbReference>
<keyword evidence="2" id="KW-1185">Reference proteome</keyword>
<proteinExistence type="predicted"/>
<gene>
    <name evidence="1" type="ORF">CA54_53170</name>
</gene>
<evidence type="ECO:0000313" key="1">
    <source>
        <dbReference type="EMBL" id="TWU06914.1"/>
    </source>
</evidence>
<dbReference type="AlphaFoldDB" id="A0A5C6B8S1"/>
<evidence type="ECO:0000313" key="2">
    <source>
        <dbReference type="Proteomes" id="UP000320735"/>
    </source>
</evidence>
<comment type="caution">
    <text evidence="1">The sequence shown here is derived from an EMBL/GenBank/DDBJ whole genome shotgun (WGS) entry which is preliminary data.</text>
</comment>
<dbReference type="Gene3D" id="3.80.10.10">
    <property type="entry name" value="Ribonuclease Inhibitor"/>
    <property type="match status" value="2"/>
</dbReference>
<dbReference type="SUPFAM" id="SSF52047">
    <property type="entry name" value="RNI-like"/>
    <property type="match status" value="1"/>
</dbReference>
<sequence>MDRTRELILQLRNDYEYYVTKSTDGTYSFETWDAWNSKAGELLLQIPNFAALLRLVRLVRPETGIDDFNILRQCTSVCELGLVIHADTALSLLEEWSELEHLKVWSSSDCENRPVVRIQDFCKCHRIETIQLSGVDVDELGFKWISNQTGLKSISFTKSAYGGLQWIPTENMIEKISFQELAIGPEISALTRCKNLKILSVSSCTLSAAPEDFEFLRDSGISELEMSFSNVHDSHLPALSGAPHLSLLSIEKSNVTASGLRQLPAFPVLEKLYIDISMLTEESVGYMSECPKLQDIKVFAWDRPVEKRLIQLLRRKCKQCEVMVYCS</sequence>
<name>A0A5C6B8S1_9PLAN</name>
<dbReference type="InterPro" id="IPR032675">
    <property type="entry name" value="LRR_dom_sf"/>
</dbReference>
<dbReference type="Proteomes" id="UP000320735">
    <property type="component" value="Unassembled WGS sequence"/>
</dbReference>
<accession>A0A5C6B8S1</accession>
<reference evidence="1 2" key="1">
    <citation type="submission" date="2019-02" db="EMBL/GenBank/DDBJ databases">
        <title>Deep-cultivation of Planctomycetes and their phenomic and genomic characterization uncovers novel biology.</title>
        <authorList>
            <person name="Wiegand S."/>
            <person name="Jogler M."/>
            <person name="Boedeker C."/>
            <person name="Pinto D."/>
            <person name="Vollmers J."/>
            <person name="Rivas-Marin E."/>
            <person name="Kohn T."/>
            <person name="Peeters S.H."/>
            <person name="Heuer A."/>
            <person name="Rast P."/>
            <person name="Oberbeckmann S."/>
            <person name="Bunk B."/>
            <person name="Jeske O."/>
            <person name="Meyerdierks A."/>
            <person name="Storesund J.E."/>
            <person name="Kallscheuer N."/>
            <person name="Luecker S."/>
            <person name="Lage O.M."/>
            <person name="Pohl T."/>
            <person name="Merkel B.J."/>
            <person name="Hornburger P."/>
            <person name="Mueller R.-W."/>
            <person name="Bruemmer F."/>
            <person name="Labrenz M."/>
            <person name="Spormann A.M."/>
            <person name="Op Den Camp H."/>
            <person name="Overmann J."/>
            <person name="Amann R."/>
            <person name="Jetten M.S.M."/>
            <person name="Mascher T."/>
            <person name="Medema M.H."/>
            <person name="Devos D.P."/>
            <person name="Kaster A.-K."/>
            <person name="Ovreas L."/>
            <person name="Rohde M."/>
            <person name="Galperin M.Y."/>
            <person name="Jogler C."/>
        </authorList>
    </citation>
    <scope>NUCLEOTIDE SEQUENCE [LARGE SCALE GENOMIC DNA]</scope>
    <source>
        <strain evidence="1 2">CA54</strain>
    </source>
</reference>
<protein>
    <recommendedName>
        <fullName evidence="3">Leucine Rich repeats (2 copies)</fullName>
    </recommendedName>
</protein>
<dbReference type="RefSeq" id="WP_146373756.1">
    <property type="nucleotide sequence ID" value="NZ_SJPP01000003.1"/>
</dbReference>